<sequence length="109" mass="11673">MAARFRMSRRGVGQLLRSPMVLAEMVRRAEAIKTAAEGIAPVGGPGDPHRGHYKASFFVRPVSRGGRRRDRAIAVVGNSSSYGAHVEYGTERVPAHHVLLRAAQAAGGD</sequence>
<dbReference type="AlphaFoldDB" id="A0A919BU31"/>
<reference evidence="1" key="1">
    <citation type="journal article" date="2014" name="Int. J. Syst. Evol. Microbiol.">
        <title>Complete genome sequence of Corynebacterium casei LMG S-19264T (=DSM 44701T), isolated from a smear-ripened cheese.</title>
        <authorList>
            <consortium name="US DOE Joint Genome Institute (JGI-PGF)"/>
            <person name="Walter F."/>
            <person name="Albersmeier A."/>
            <person name="Kalinowski J."/>
            <person name="Ruckert C."/>
        </authorList>
    </citation>
    <scope>NUCLEOTIDE SEQUENCE</scope>
    <source>
        <strain evidence="1">JCM 4122</strain>
    </source>
</reference>
<evidence type="ECO:0008006" key="3">
    <source>
        <dbReference type="Google" id="ProtNLM"/>
    </source>
</evidence>
<evidence type="ECO:0000313" key="2">
    <source>
        <dbReference type="Proteomes" id="UP000632849"/>
    </source>
</evidence>
<accession>A0A919BU31</accession>
<dbReference type="EMBL" id="BNBE01000003">
    <property type="protein sequence ID" value="GHG14958.1"/>
    <property type="molecule type" value="Genomic_DNA"/>
</dbReference>
<dbReference type="Proteomes" id="UP000632849">
    <property type="component" value="Unassembled WGS sequence"/>
</dbReference>
<evidence type="ECO:0000313" key="1">
    <source>
        <dbReference type="EMBL" id="GHG14958.1"/>
    </source>
</evidence>
<protein>
    <recommendedName>
        <fullName evidence="3">HK97 gp10 family phage protein</fullName>
    </recommendedName>
</protein>
<name>A0A919BU31_STRFL</name>
<comment type="caution">
    <text evidence="1">The sequence shown here is derived from an EMBL/GenBank/DDBJ whole genome shotgun (WGS) entry which is preliminary data.</text>
</comment>
<dbReference type="RefSeq" id="WP_190043544.1">
    <property type="nucleotide sequence ID" value="NZ_BNBE01000003.1"/>
</dbReference>
<keyword evidence="2" id="KW-1185">Reference proteome</keyword>
<reference evidence="1" key="2">
    <citation type="submission" date="2020-09" db="EMBL/GenBank/DDBJ databases">
        <authorList>
            <person name="Sun Q."/>
            <person name="Ohkuma M."/>
        </authorList>
    </citation>
    <scope>NUCLEOTIDE SEQUENCE</scope>
    <source>
        <strain evidence="1">JCM 4122</strain>
    </source>
</reference>
<gene>
    <name evidence="1" type="ORF">GCM10017667_55540</name>
</gene>
<organism evidence="1 2">
    <name type="scientific">Streptomyces filamentosus</name>
    <name type="common">Streptomyces roseosporus</name>
    <dbReference type="NCBI Taxonomy" id="67294"/>
    <lineage>
        <taxon>Bacteria</taxon>
        <taxon>Bacillati</taxon>
        <taxon>Actinomycetota</taxon>
        <taxon>Actinomycetes</taxon>
        <taxon>Kitasatosporales</taxon>
        <taxon>Streptomycetaceae</taxon>
        <taxon>Streptomyces</taxon>
    </lineage>
</organism>
<proteinExistence type="predicted"/>